<keyword evidence="3" id="KW-1185">Reference proteome</keyword>
<dbReference type="InterPro" id="IPR016181">
    <property type="entry name" value="Acyl_CoA_acyltransferase"/>
</dbReference>
<evidence type="ECO:0000313" key="3">
    <source>
        <dbReference type="Proteomes" id="UP001164746"/>
    </source>
</evidence>
<dbReference type="Pfam" id="PF00583">
    <property type="entry name" value="Acetyltransf_1"/>
    <property type="match status" value="1"/>
</dbReference>
<evidence type="ECO:0000259" key="1">
    <source>
        <dbReference type="PROSITE" id="PS51186"/>
    </source>
</evidence>
<gene>
    <name evidence="2" type="ORF">MAR_012401</name>
</gene>
<dbReference type="InterPro" id="IPR000182">
    <property type="entry name" value="GNAT_dom"/>
</dbReference>
<dbReference type="Gene3D" id="3.40.630.30">
    <property type="match status" value="1"/>
</dbReference>
<protein>
    <submittedName>
        <fullName evidence="2">DNAT-like protein</fullName>
    </submittedName>
</protein>
<evidence type="ECO:0000313" key="2">
    <source>
        <dbReference type="EMBL" id="WAR26697.1"/>
    </source>
</evidence>
<dbReference type="PANTHER" id="PTHR20905:SF32">
    <property type="entry name" value="ARYLALKYLAMINE N-ACETYLTRANSFERASE-LIKE 7, ISOFORM A"/>
    <property type="match status" value="1"/>
</dbReference>
<feature type="domain" description="N-acetyltransferase" evidence="1">
    <location>
        <begin position="64"/>
        <end position="226"/>
    </location>
</feature>
<name>A0ABY7G067_MYAAR</name>
<sequence length="226" mass="26248">MSVITEHTLEKAQAAPYESEKGRLEIVTPDRYDEVYEILGNHFTPDEPLCRSYGVVWHPEFEKITYENLKDNCSVCMISKETDQMMGVRLIGFTRRSDPPADFSKMDYEPLRELFTFLHSKNKEVDFFNRYDVDEALHFYTLGVHKNYRRMGLGSKLLGAAVELGREIGFKAIKGEGTSNFSQRIYEKEKFDLILTMPYDEYTYKGRKIIDGTGEHTMTKVYGKTL</sequence>
<dbReference type="CDD" id="cd04301">
    <property type="entry name" value="NAT_SF"/>
    <property type="match status" value="1"/>
</dbReference>
<dbReference type="SUPFAM" id="SSF55729">
    <property type="entry name" value="Acyl-CoA N-acyltransferases (Nat)"/>
    <property type="match status" value="1"/>
</dbReference>
<accession>A0ABY7G067</accession>
<dbReference type="PROSITE" id="PS51186">
    <property type="entry name" value="GNAT"/>
    <property type="match status" value="1"/>
</dbReference>
<reference evidence="2" key="1">
    <citation type="submission" date="2022-11" db="EMBL/GenBank/DDBJ databases">
        <title>Centuries of genome instability and evolution in soft-shell clam transmissible cancer (bioRxiv).</title>
        <authorList>
            <person name="Hart S.F.M."/>
            <person name="Yonemitsu M.A."/>
            <person name="Giersch R.M."/>
            <person name="Beal B.F."/>
            <person name="Arriagada G."/>
            <person name="Davis B.W."/>
            <person name="Ostrander E.A."/>
            <person name="Goff S.P."/>
            <person name="Metzger M.J."/>
        </authorList>
    </citation>
    <scope>NUCLEOTIDE SEQUENCE</scope>
    <source>
        <strain evidence="2">MELC-2E11</strain>
        <tissue evidence="2">Siphon/mantle</tissue>
    </source>
</reference>
<proteinExistence type="predicted"/>
<organism evidence="2 3">
    <name type="scientific">Mya arenaria</name>
    <name type="common">Soft-shell clam</name>
    <dbReference type="NCBI Taxonomy" id="6604"/>
    <lineage>
        <taxon>Eukaryota</taxon>
        <taxon>Metazoa</taxon>
        <taxon>Spiralia</taxon>
        <taxon>Lophotrochozoa</taxon>
        <taxon>Mollusca</taxon>
        <taxon>Bivalvia</taxon>
        <taxon>Autobranchia</taxon>
        <taxon>Heteroconchia</taxon>
        <taxon>Euheterodonta</taxon>
        <taxon>Imparidentia</taxon>
        <taxon>Neoheterodontei</taxon>
        <taxon>Myida</taxon>
        <taxon>Myoidea</taxon>
        <taxon>Myidae</taxon>
        <taxon>Mya</taxon>
    </lineage>
</organism>
<dbReference type="EMBL" id="CP111025">
    <property type="protein sequence ID" value="WAR26697.1"/>
    <property type="molecule type" value="Genomic_DNA"/>
</dbReference>
<dbReference type="PANTHER" id="PTHR20905">
    <property type="entry name" value="N-ACETYLTRANSFERASE-RELATED"/>
    <property type="match status" value="1"/>
</dbReference>
<dbReference type="Proteomes" id="UP001164746">
    <property type="component" value="Chromosome 14"/>
</dbReference>